<keyword evidence="3 6" id="KW-0812">Transmembrane</keyword>
<protein>
    <submittedName>
        <fullName evidence="7">Ribose transport system permease protein RbsC</fullName>
    </submittedName>
</protein>
<reference evidence="7 8" key="1">
    <citation type="journal article" date="2019" name="Anaerobe">
        <title>Detection of Robinsoniella peoriensis in multiple bone samples of a trauma patient.</title>
        <authorList>
            <person name="Schrottner P."/>
            <person name="Hartwich K."/>
            <person name="Bunk B."/>
            <person name="Schober I."/>
            <person name="Helbig S."/>
            <person name="Rudolph W.W."/>
            <person name="Gunzer F."/>
        </authorList>
    </citation>
    <scope>NUCLEOTIDE SEQUENCE [LARGE SCALE GENOMIC DNA]</scope>
    <source>
        <strain evidence="7 8">DSM 106044</strain>
    </source>
</reference>
<feature type="transmembrane region" description="Helical" evidence="6">
    <location>
        <begin position="298"/>
        <end position="317"/>
    </location>
</feature>
<proteinExistence type="predicted"/>
<dbReference type="EMBL" id="QGQD01000092">
    <property type="protein sequence ID" value="TLC98519.1"/>
    <property type="molecule type" value="Genomic_DNA"/>
</dbReference>
<feature type="transmembrane region" description="Helical" evidence="6">
    <location>
        <begin position="169"/>
        <end position="193"/>
    </location>
</feature>
<organism evidence="7 8">
    <name type="scientific">Robinsoniella peoriensis</name>
    <dbReference type="NCBI Taxonomy" id="180332"/>
    <lineage>
        <taxon>Bacteria</taxon>
        <taxon>Bacillati</taxon>
        <taxon>Bacillota</taxon>
        <taxon>Clostridia</taxon>
        <taxon>Lachnospirales</taxon>
        <taxon>Lachnospiraceae</taxon>
        <taxon>Robinsoniella</taxon>
    </lineage>
</organism>
<accession>A0A4U8Q1E5</accession>
<dbReference type="Proteomes" id="UP000306509">
    <property type="component" value="Unassembled WGS sequence"/>
</dbReference>
<keyword evidence="4 6" id="KW-1133">Transmembrane helix</keyword>
<dbReference type="PANTHER" id="PTHR32196">
    <property type="entry name" value="ABC TRANSPORTER PERMEASE PROTEIN YPHD-RELATED-RELATED"/>
    <property type="match status" value="1"/>
</dbReference>
<feature type="transmembrane region" description="Helical" evidence="6">
    <location>
        <begin position="247"/>
        <end position="266"/>
    </location>
</feature>
<comment type="subcellular location">
    <subcellularLocation>
        <location evidence="1">Cell membrane</location>
        <topology evidence="1">Multi-pass membrane protein</topology>
    </subcellularLocation>
</comment>
<dbReference type="InterPro" id="IPR001851">
    <property type="entry name" value="ABC_transp_permease"/>
</dbReference>
<dbReference type="CDD" id="cd06579">
    <property type="entry name" value="TM_PBP1_transp_AraH_like"/>
    <property type="match status" value="1"/>
</dbReference>
<evidence type="ECO:0000256" key="2">
    <source>
        <dbReference type="ARBA" id="ARBA00022475"/>
    </source>
</evidence>
<evidence type="ECO:0000256" key="5">
    <source>
        <dbReference type="ARBA" id="ARBA00023136"/>
    </source>
</evidence>
<keyword evidence="8" id="KW-1185">Reference proteome</keyword>
<feature type="transmembrane region" description="Helical" evidence="6">
    <location>
        <begin position="129"/>
        <end position="146"/>
    </location>
</feature>
<feature type="transmembrane region" description="Helical" evidence="6">
    <location>
        <begin position="214"/>
        <end position="235"/>
    </location>
</feature>
<feature type="transmembrane region" description="Helical" evidence="6">
    <location>
        <begin position="21"/>
        <end position="41"/>
    </location>
</feature>
<dbReference type="RefSeq" id="WP_052377591.1">
    <property type="nucleotide sequence ID" value="NZ_JBHTNY010000013.1"/>
</dbReference>
<keyword evidence="5 6" id="KW-0472">Membrane</keyword>
<dbReference type="GO" id="GO:0005886">
    <property type="term" value="C:plasma membrane"/>
    <property type="evidence" value="ECO:0007669"/>
    <property type="project" value="UniProtKB-SubCell"/>
</dbReference>
<feature type="transmembrane region" description="Helical" evidence="6">
    <location>
        <begin position="99"/>
        <end position="122"/>
    </location>
</feature>
<dbReference type="Pfam" id="PF02653">
    <property type="entry name" value="BPD_transp_2"/>
    <property type="match status" value="1"/>
</dbReference>
<name>A0A4U8Q1E5_9FIRM</name>
<evidence type="ECO:0000256" key="1">
    <source>
        <dbReference type="ARBA" id="ARBA00004651"/>
    </source>
</evidence>
<keyword evidence="2" id="KW-1003">Cell membrane</keyword>
<sequence length="321" mass="34662">MNDYKVKSKRYTKGMKTLLNDWMIAFLFIALFALCCLNSDFRTTTNIMNVLRQASFVAIIAMGEFFVILIGEMDMSISSTIGMVSIFFAGFTVNMGLPIWLSFLLVVLIAIVVGVVNGCLVVYGKMPSFIATLVIMNMLKGINYIYSDGLPISGLSDEFGQMALGKLGIVPYAVILMIVVAVILNVFTAHTAIGRSFFAVGGNKEASRLSGLNVNFIAILAFVMCAILTTIGALGLTSKTLSGNVTLGDNLLFDVMTICVLGGTSLTGGRGRVFGIVIGALFLQVISNIMVLMGINTYWQWVVKGIILVVVVLIDSFSKKE</sequence>
<feature type="transmembrane region" description="Helical" evidence="6">
    <location>
        <begin position="273"/>
        <end position="292"/>
    </location>
</feature>
<feature type="transmembrane region" description="Helical" evidence="6">
    <location>
        <begin position="53"/>
        <end position="70"/>
    </location>
</feature>
<evidence type="ECO:0000256" key="3">
    <source>
        <dbReference type="ARBA" id="ARBA00022692"/>
    </source>
</evidence>
<gene>
    <name evidence="7" type="primary">rbsC_23</name>
    <name evidence="7" type="ORF">DSM106044_04629</name>
</gene>
<evidence type="ECO:0000256" key="4">
    <source>
        <dbReference type="ARBA" id="ARBA00022989"/>
    </source>
</evidence>
<comment type="caution">
    <text evidence="7">The sequence shown here is derived from an EMBL/GenBank/DDBJ whole genome shotgun (WGS) entry which is preliminary data.</text>
</comment>
<evidence type="ECO:0000313" key="7">
    <source>
        <dbReference type="EMBL" id="TLC98519.1"/>
    </source>
</evidence>
<evidence type="ECO:0000256" key="6">
    <source>
        <dbReference type="SAM" id="Phobius"/>
    </source>
</evidence>
<dbReference type="GO" id="GO:0022857">
    <property type="term" value="F:transmembrane transporter activity"/>
    <property type="evidence" value="ECO:0007669"/>
    <property type="project" value="InterPro"/>
</dbReference>
<dbReference type="AlphaFoldDB" id="A0A4U8Q1E5"/>
<evidence type="ECO:0000313" key="8">
    <source>
        <dbReference type="Proteomes" id="UP000306509"/>
    </source>
</evidence>